<accession>A0AAW0SH91</accession>
<dbReference type="EMBL" id="JARAKH010000424">
    <property type="protein sequence ID" value="KAK8374384.1"/>
    <property type="molecule type" value="Genomic_DNA"/>
</dbReference>
<proteinExistence type="predicted"/>
<gene>
    <name evidence="1" type="ORF">O3P69_012059</name>
</gene>
<reference evidence="1 2" key="1">
    <citation type="submission" date="2023-03" db="EMBL/GenBank/DDBJ databases">
        <title>High-quality genome of Scylla paramamosain provides insights in environmental adaptation.</title>
        <authorList>
            <person name="Zhang L."/>
        </authorList>
    </citation>
    <scope>NUCLEOTIDE SEQUENCE [LARGE SCALE GENOMIC DNA]</scope>
    <source>
        <strain evidence="1">LZ_2023a</strain>
        <tissue evidence="1">Muscle</tissue>
    </source>
</reference>
<comment type="caution">
    <text evidence="1">The sequence shown here is derived from an EMBL/GenBank/DDBJ whole genome shotgun (WGS) entry which is preliminary data.</text>
</comment>
<organism evidence="1 2">
    <name type="scientific">Scylla paramamosain</name>
    <name type="common">Mud crab</name>
    <dbReference type="NCBI Taxonomy" id="85552"/>
    <lineage>
        <taxon>Eukaryota</taxon>
        <taxon>Metazoa</taxon>
        <taxon>Ecdysozoa</taxon>
        <taxon>Arthropoda</taxon>
        <taxon>Crustacea</taxon>
        <taxon>Multicrustacea</taxon>
        <taxon>Malacostraca</taxon>
        <taxon>Eumalacostraca</taxon>
        <taxon>Eucarida</taxon>
        <taxon>Decapoda</taxon>
        <taxon>Pleocyemata</taxon>
        <taxon>Brachyura</taxon>
        <taxon>Eubrachyura</taxon>
        <taxon>Portunoidea</taxon>
        <taxon>Portunidae</taxon>
        <taxon>Portuninae</taxon>
        <taxon>Scylla</taxon>
    </lineage>
</organism>
<evidence type="ECO:0008006" key="3">
    <source>
        <dbReference type="Google" id="ProtNLM"/>
    </source>
</evidence>
<dbReference type="Proteomes" id="UP001487740">
    <property type="component" value="Unassembled WGS sequence"/>
</dbReference>
<evidence type="ECO:0000313" key="1">
    <source>
        <dbReference type="EMBL" id="KAK8374384.1"/>
    </source>
</evidence>
<dbReference type="AlphaFoldDB" id="A0AAW0SH91"/>
<protein>
    <recommendedName>
        <fullName evidence="3">Ionotropic glutamate receptor C-terminal domain-containing protein</fullName>
    </recommendedName>
</protein>
<name>A0AAW0SH91_SCYPA</name>
<evidence type="ECO:0000313" key="2">
    <source>
        <dbReference type="Proteomes" id="UP001487740"/>
    </source>
</evidence>
<sequence>MLAYTTPTDTALYRRIPANTTGLASILFFIERLQRCYIPTGEKPVSMGAPTPYPISSAARVIYWVGYSVSLIVYTSYSATLVSHFAVEQPAPLPFSNLRDLSRQSGWDAGCNNNDLFPSDSLGGSLASAV</sequence>
<keyword evidence="2" id="KW-1185">Reference proteome</keyword>
<dbReference type="Gene3D" id="1.10.287.70">
    <property type="match status" value="1"/>
</dbReference>